<accession>A0ABR4BUD0</accession>
<dbReference type="InterPro" id="IPR036097">
    <property type="entry name" value="HisK_dim/P_sf"/>
</dbReference>
<keyword evidence="1 2" id="KW-0597">Phosphoprotein</keyword>
<dbReference type="InterPro" id="IPR001789">
    <property type="entry name" value="Sig_transdc_resp-reg_receiver"/>
</dbReference>
<dbReference type="SMART" id="SM00388">
    <property type="entry name" value="HisKA"/>
    <property type="match status" value="1"/>
</dbReference>
<dbReference type="InterPro" id="IPR035965">
    <property type="entry name" value="PAS-like_dom_sf"/>
</dbReference>
<dbReference type="InterPro" id="IPR004358">
    <property type="entry name" value="Sig_transdc_His_kin-like_C"/>
</dbReference>
<dbReference type="SMART" id="SM00091">
    <property type="entry name" value="PAS"/>
    <property type="match status" value="1"/>
</dbReference>
<keyword evidence="8" id="KW-1185">Reference proteome</keyword>
<dbReference type="SUPFAM" id="SSF55874">
    <property type="entry name" value="ATPase domain of HSP90 chaperone/DNA topoisomerase II/histidine kinase"/>
    <property type="match status" value="1"/>
</dbReference>
<dbReference type="SMART" id="SM00387">
    <property type="entry name" value="HATPase_c"/>
    <property type="match status" value="1"/>
</dbReference>
<feature type="region of interest" description="Disordered" evidence="3">
    <location>
        <begin position="141"/>
        <end position="179"/>
    </location>
</feature>
<gene>
    <name evidence="7" type="ORF">VTL71DRAFT_7530</name>
</gene>
<feature type="region of interest" description="Disordered" evidence="3">
    <location>
        <begin position="1048"/>
        <end position="1067"/>
    </location>
</feature>
<evidence type="ECO:0008006" key="9">
    <source>
        <dbReference type="Google" id="ProtNLM"/>
    </source>
</evidence>
<dbReference type="InterPro" id="IPR058846">
    <property type="entry name" value="PAS-like"/>
</dbReference>
<dbReference type="PRINTS" id="PR00344">
    <property type="entry name" value="BCTRLSENSOR"/>
</dbReference>
<evidence type="ECO:0000256" key="3">
    <source>
        <dbReference type="SAM" id="MobiDB-lite"/>
    </source>
</evidence>
<name>A0ABR4BUD0_9HELO</name>
<dbReference type="SUPFAM" id="SSF55785">
    <property type="entry name" value="PYP-like sensor domain (PAS domain)"/>
    <property type="match status" value="1"/>
</dbReference>
<dbReference type="Gene3D" id="3.30.565.10">
    <property type="entry name" value="Histidine kinase-like ATPase, C-terminal domain"/>
    <property type="match status" value="1"/>
</dbReference>
<dbReference type="SUPFAM" id="SSF47384">
    <property type="entry name" value="Homodimeric domain of signal transducing histidine kinase"/>
    <property type="match status" value="1"/>
</dbReference>
<dbReference type="Pfam" id="PF00989">
    <property type="entry name" value="PAS"/>
    <property type="match status" value="1"/>
</dbReference>
<dbReference type="Pfam" id="PF00512">
    <property type="entry name" value="HisKA"/>
    <property type="match status" value="1"/>
</dbReference>
<evidence type="ECO:0000259" key="4">
    <source>
        <dbReference type="PROSITE" id="PS50109"/>
    </source>
</evidence>
<dbReference type="Pfam" id="PF00072">
    <property type="entry name" value="Response_reg"/>
    <property type="match status" value="1"/>
</dbReference>
<dbReference type="InterPro" id="IPR003594">
    <property type="entry name" value="HATPase_dom"/>
</dbReference>
<dbReference type="PROSITE" id="PS50112">
    <property type="entry name" value="PAS"/>
    <property type="match status" value="1"/>
</dbReference>
<dbReference type="Gene3D" id="3.30.450.20">
    <property type="entry name" value="PAS domain"/>
    <property type="match status" value="2"/>
</dbReference>
<sequence length="1217" mass="136050">MLGARRLPVEEDAAPEGATLAGIHPESAGNNSRPHLGLFDLLDVDDRPTLIFDLANSTENTPIYYNASLGRIPLLGLKLGNGVLSASASSKDEEYSAFLEWAASSDSQLPRLSYCGLLWSTHTLRNRWKIVTGAEGDENDYISARRRQSEAPKLNRARTAATNRPSHSPSQSQTKFTSDDSLEAQIAAFRLREERPPPLPTSATGSLVIPERIEDSQTLNRLDFFRAYPAVVPSSFHKFFMEFNWASTELGPVDSWTTNLRRAVSFLLGDPRPSAMYWGRQRTVLYNEAYGHITGQKHPGMMGKTFGEAWGEIENDFIPAFEKAYTTGESTSHNDALFYIERSGYLEETYFSLAVIPFLGEECIVGAENDKPFEIAFYNPVFDTTRQVIAERRMTFLLYSSSLISSSRNQEEFWQQLMLSLEPNHPDLRFAILYAVSLDASESGSDASGHSQNRNWILQGKIRVAGSGSEIPIAATEQSMEQFLPTFPDLVKSKSPIPLRVEDGSLPDFLVRDMSTIKGEFEESAVFLPIRSTADNLLGFMIIGLNIRKRYDDDYKVFIELLTRQLATSLASAVLFEEEIRQAARDHKFLAKKLAIQTHEALENEDRFRRMADLAPVGMFHIDPDGIIIYCNENYHELTGHPRNSFTPMSWLNVLHDDDLPLMAQEWNKLLSGDVVNFEIRLKRAFIAEDVVDGERVEGNAWILAAAYPERSADGTVIGVLGCITDISRQKWMEGFQKRKMIEAIELKRQQENFIDMTSHEMRNPLSAIVQCADFIGGSLEQFDCDQNNVIIPHDVIEGYVEATETIILCAQHQKRIIDDVLTLSKLDSGLLAISPIDVQPASTIQKSLKMFDVELQNSDIELRFQVDRSYSELAVDWVKLDPSRLLQVLINLVTNAIKFTTTESTRNIVIKLAASLNPPNNENIEYLPRTSSARDLTNGATWGTGERVYFHIEVQDSGRGLDEVERTLLFKRFSQTSPRTHNQYGGSGLGLFICRQLTELQGGQIGVMSSAGIGSTFAFYIRARRSQEPKDAVSTLPADGFNLPRNVSPELLKSRTPTPQENKPSTPRHVLVVEDNIVNQKVLSKQLQSAGCIVSVANHGREALTYLEKSHFWKGLETIGTALSVVLMDLEMPIMDGLTCVKLIRQLQDEGKIIGHVPVIAVTANARSEQISTAKKSGMDSVVTKPFRIPDLLPEMDRQIMISSEKGLRKSGSALT</sequence>
<dbReference type="PANTHER" id="PTHR43719:SF30">
    <property type="entry name" value="TWO-COMPONENT SYSTEM RESPONSE REGULATOR"/>
    <property type="match status" value="1"/>
</dbReference>
<dbReference type="InterPro" id="IPR050956">
    <property type="entry name" value="2C_system_His_kinase"/>
</dbReference>
<evidence type="ECO:0000256" key="2">
    <source>
        <dbReference type="PROSITE-ProRule" id="PRU00169"/>
    </source>
</evidence>
<evidence type="ECO:0000259" key="5">
    <source>
        <dbReference type="PROSITE" id="PS50110"/>
    </source>
</evidence>
<feature type="domain" description="PAS" evidence="6">
    <location>
        <begin position="604"/>
        <end position="674"/>
    </location>
</feature>
<dbReference type="CDD" id="cd00082">
    <property type="entry name" value="HisKA"/>
    <property type="match status" value="1"/>
</dbReference>
<dbReference type="EMBL" id="JAZHXI010000019">
    <property type="protein sequence ID" value="KAL2061257.1"/>
    <property type="molecule type" value="Genomic_DNA"/>
</dbReference>
<feature type="domain" description="Response regulatory" evidence="5">
    <location>
        <begin position="1070"/>
        <end position="1201"/>
    </location>
</feature>
<dbReference type="CDD" id="cd17546">
    <property type="entry name" value="REC_hyHK_CKI1_RcsC-like"/>
    <property type="match status" value="1"/>
</dbReference>
<reference evidence="7 8" key="1">
    <citation type="journal article" date="2024" name="Commun. Biol.">
        <title>Comparative genomic analysis of thermophilic fungi reveals convergent evolutionary adaptations and gene losses.</title>
        <authorList>
            <person name="Steindorff A.S."/>
            <person name="Aguilar-Pontes M.V."/>
            <person name="Robinson A.J."/>
            <person name="Andreopoulos B."/>
            <person name="LaButti K."/>
            <person name="Kuo A."/>
            <person name="Mondo S."/>
            <person name="Riley R."/>
            <person name="Otillar R."/>
            <person name="Haridas S."/>
            <person name="Lipzen A."/>
            <person name="Grimwood J."/>
            <person name="Schmutz J."/>
            <person name="Clum A."/>
            <person name="Reid I.D."/>
            <person name="Moisan M.C."/>
            <person name="Butler G."/>
            <person name="Nguyen T.T.M."/>
            <person name="Dewar K."/>
            <person name="Conant G."/>
            <person name="Drula E."/>
            <person name="Henrissat B."/>
            <person name="Hansel C."/>
            <person name="Singer S."/>
            <person name="Hutchinson M.I."/>
            <person name="de Vries R.P."/>
            <person name="Natvig D.O."/>
            <person name="Powell A.J."/>
            <person name="Tsang A."/>
            <person name="Grigoriev I.V."/>
        </authorList>
    </citation>
    <scope>NUCLEOTIDE SEQUENCE [LARGE SCALE GENOMIC DNA]</scope>
    <source>
        <strain evidence="7 8">CBS 494.80</strain>
    </source>
</reference>
<dbReference type="Proteomes" id="UP001595075">
    <property type="component" value="Unassembled WGS sequence"/>
</dbReference>
<dbReference type="InterPro" id="IPR003661">
    <property type="entry name" value="HisK_dim/P_dom"/>
</dbReference>
<dbReference type="CDD" id="cd00130">
    <property type="entry name" value="PAS"/>
    <property type="match status" value="1"/>
</dbReference>
<dbReference type="InterPro" id="IPR011006">
    <property type="entry name" value="CheY-like_superfamily"/>
</dbReference>
<dbReference type="SUPFAM" id="SSF55781">
    <property type="entry name" value="GAF domain-like"/>
    <property type="match status" value="1"/>
</dbReference>
<dbReference type="Gene3D" id="1.10.287.130">
    <property type="match status" value="1"/>
</dbReference>
<dbReference type="Gene3D" id="3.40.50.2300">
    <property type="match status" value="1"/>
</dbReference>
<dbReference type="InterPro" id="IPR000014">
    <property type="entry name" value="PAS"/>
</dbReference>
<dbReference type="Pfam" id="PF02518">
    <property type="entry name" value="HATPase_c"/>
    <property type="match status" value="1"/>
</dbReference>
<feature type="compositionally biased region" description="Polar residues" evidence="3">
    <location>
        <begin position="160"/>
        <end position="176"/>
    </location>
</feature>
<protein>
    <recommendedName>
        <fullName evidence="9">Histidine kinase</fullName>
    </recommendedName>
</protein>
<evidence type="ECO:0000259" key="6">
    <source>
        <dbReference type="PROSITE" id="PS50112"/>
    </source>
</evidence>
<proteinExistence type="predicted"/>
<evidence type="ECO:0000313" key="8">
    <source>
        <dbReference type="Proteomes" id="UP001595075"/>
    </source>
</evidence>
<dbReference type="NCBIfam" id="TIGR00229">
    <property type="entry name" value="sensory_box"/>
    <property type="match status" value="1"/>
</dbReference>
<dbReference type="Pfam" id="PF26131">
    <property type="entry name" value="PAS-like"/>
    <property type="match status" value="1"/>
</dbReference>
<comment type="caution">
    <text evidence="7">The sequence shown here is derived from an EMBL/GenBank/DDBJ whole genome shotgun (WGS) entry which is preliminary data.</text>
</comment>
<feature type="modified residue" description="4-aspartylphosphate" evidence="2">
    <location>
        <position position="1130"/>
    </location>
</feature>
<feature type="region of interest" description="Disordered" evidence="3">
    <location>
        <begin position="1"/>
        <end position="28"/>
    </location>
</feature>
<dbReference type="InterPro" id="IPR005467">
    <property type="entry name" value="His_kinase_dom"/>
</dbReference>
<organism evidence="7 8">
    <name type="scientific">Oculimacula yallundae</name>
    <dbReference type="NCBI Taxonomy" id="86028"/>
    <lineage>
        <taxon>Eukaryota</taxon>
        <taxon>Fungi</taxon>
        <taxon>Dikarya</taxon>
        <taxon>Ascomycota</taxon>
        <taxon>Pezizomycotina</taxon>
        <taxon>Leotiomycetes</taxon>
        <taxon>Helotiales</taxon>
        <taxon>Ploettnerulaceae</taxon>
        <taxon>Oculimacula</taxon>
    </lineage>
</organism>
<dbReference type="InterPro" id="IPR036890">
    <property type="entry name" value="HATPase_C_sf"/>
</dbReference>
<dbReference type="PANTHER" id="PTHR43719">
    <property type="entry name" value="TWO-COMPONENT HISTIDINE KINASE"/>
    <property type="match status" value="1"/>
</dbReference>
<dbReference type="PROSITE" id="PS50110">
    <property type="entry name" value="RESPONSE_REGULATORY"/>
    <property type="match status" value="1"/>
</dbReference>
<dbReference type="InterPro" id="IPR013767">
    <property type="entry name" value="PAS_fold"/>
</dbReference>
<feature type="domain" description="Histidine kinase" evidence="4">
    <location>
        <begin position="757"/>
        <end position="1026"/>
    </location>
</feature>
<evidence type="ECO:0000313" key="7">
    <source>
        <dbReference type="EMBL" id="KAL2061257.1"/>
    </source>
</evidence>
<dbReference type="SUPFAM" id="SSF52172">
    <property type="entry name" value="CheY-like"/>
    <property type="match status" value="1"/>
</dbReference>
<dbReference type="PROSITE" id="PS50109">
    <property type="entry name" value="HIS_KIN"/>
    <property type="match status" value="1"/>
</dbReference>
<dbReference type="SMART" id="SM00448">
    <property type="entry name" value="REC"/>
    <property type="match status" value="1"/>
</dbReference>
<feature type="compositionally biased region" description="Polar residues" evidence="3">
    <location>
        <begin position="1056"/>
        <end position="1066"/>
    </location>
</feature>
<evidence type="ECO:0000256" key="1">
    <source>
        <dbReference type="ARBA" id="ARBA00022553"/>
    </source>
</evidence>